<protein>
    <submittedName>
        <fullName evidence="1">DUF2971 domain-containing protein</fullName>
    </submittedName>
</protein>
<dbReference type="Pfam" id="PF11185">
    <property type="entry name" value="DUF2971"/>
    <property type="match status" value="1"/>
</dbReference>
<dbReference type="Proteomes" id="UP000583279">
    <property type="component" value="Unassembled WGS sequence"/>
</dbReference>
<dbReference type="InterPro" id="IPR021352">
    <property type="entry name" value="DUF2971"/>
</dbReference>
<comment type="caution">
    <text evidence="1">The sequence shown here is derived from an EMBL/GenBank/DDBJ whole genome shotgun (WGS) entry which is preliminary data.</text>
</comment>
<gene>
    <name evidence="1" type="ORF">HBO18_30075</name>
</gene>
<reference evidence="1 2" key="1">
    <citation type="journal article" date="2020" name="Front. Microbiol.">
        <title>Genetic Organization of the aprX-lipA2 Operon Affects the Proteolytic Potential of Pseudomonas Species in Milk.</title>
        <authorList>
            <person name="Maier C."/>
            <person name="Huptas C."/>
            <person name="von Neubeck M."/>
            <person name="Scherer S."/>
            <person name="Wenning M."/>
            <person name="Lucking G."/>
        </authorList>
    </citation>
    <scope>NUCLEOTIDE SEQUENCE [LARGE SCALE GENOMIC DNA]</scope>
    <source>
        <strain evidence="1 2">WS 4997</strain>
    </source>
</reference>
<dbReference type="RefSeq" id="WP_169857082.1">
    <property type="nucleotide sequence ID" value="NZ_JAAQYK010000014.1"/>
</dbReference>
<name>A0A7Y1Q1U7_9PSED</name>
<accession>A0A7Y1Q1U7</accession>
<organism evidence="1 2">
    <name type="scientific">Pseudomonas lactis</name>
    <dbReference type="NCBI Taxonomy" id="1615674"/>
    <lineage>
        <taxon>Bacteria</taxon>
        <taxon>Pseudomonadati</taxon>
        <taxon>Pseudomonadota</taxon>
        <taxon>Gammaproteobacteria</taxon>
        <taxon>Pseudomonadales</taxon>
        <taxon>Pseudomonadaceae</taxon>
        <taxon>Pseudomonas</taxon>
    </lineage>
</organism>
<evidence type="ECO:0000313" key="2">
    <source>
        <dbReference type="Proteomes" id="UP000583279"/>
    </source>
</evidence>
<proteinExistence type="predicted"/>
<dbReference type="EMBL" id="JAAQYK010000014">
    <property type="protein sequence ID" value="NNA48367.1"/>
    <property type="molecule type" value="Genomic_DNA"/>
</dbReference>
<evidence type="ECO:0000313" key="1">
    <source>
        <dbReference type="EMBL" id="NNA48367.1"/>
    </source>
</evidence>
<sequence>MQLPQILYKYTSASTAFLVLENSRLRWSSPLLFNDVAEFQRMPRFHPRVADSYQQLSASIVAAVFDGIELDEARLTHQTLLLLNLVKLMASKGHIAREDILKSLAGEVSDADQKIEMSLRDYVDNLGLSTARVLCVTSENDNNAMWGNYADNHSGCVLGFRHIAKYDTPLQEATQVSYSAERPIVGSGLDFLLYGNTQELRTSTLHAIFYTKDQSWEYEREWRVITWRPNEAEKQVSDFLFFPEELESVTLGVRATVETEQRVRQLLAVKYPDASLYRMELIEGKIEPNLLI</sequence>
<dbReference type="AlphaFoldDB" id="A0A7Y1Q1U7"/>